<dbReference type="GO" id="GO:0004601">
    <property type="term" value="F:peroxidase activity"/>
    <property type="evidence" value="ECO:0007669"/>
    <property type="project" value="UniProtKB-KW"/>
</dbReference>
<evidence type="ECO:0000256" key="3">
    <source>
        <dbReference type="ARBA" id="ARBA00022617"/>
    </source>
</evidence>
<dbReference type="OrthoDB" id="407298at2759"/>
<dbReference type="InterPro" id="IPR000028">
    <property type="entry name" value="Chloroperoxidase"/>
</dbReference>
<evidence type="ECO:0000256" key="2">
    <source>
        <dbReference type="ARBA" id="ARBA00022559"/>
    </source>
</evidence>
<evidence type="ECO:0000256" key="4">
    <source>
        <dbReference type="ARBA" id="ARBA00022723"/>
    </source>
</evidence>
<keyword evidence="4" id="KW-0479">Metal-binding</keyword>
<sequence>MKAPALLQNVAAISQLLLDQVATTVFDPTTQRIHVTGDHAFVPPGQDDYRGPCPGLNALANHNFIPHNGVATIDQLISASEEVFGLGNDMASLKAIYGTAISASGDLIHMSIGQAPSPAIAPLDLNVPETVVPGGLDFTHNSFESDASPTREDKYQSANGDASNMSLPLFIELYNRQSGIPDDQVNYSLSTLADHRAQRVQDSIMQDPLFFLSPFDGLLLTGFTYNIIFTLMANRSAEHAEGRLDRDTLMSFFGVTRDVYSSAFNYNRGWERIPDIWYRRPIDDPYTIEKSNVDLLGAIQKHPDLLNKYAIGGNTNGVNTHRSVSIKELTNGTYTLQNLPDGNNLSCLALIGGSLLCPEWLKGYYVHYNTTVMNLIRELPPLFASLNCPTLSSMDPRFFSDMFAGFNASLPYIH</sequence>
<keyword evidence="3" id="KW-0349">Heme</keyword>
<accession>A0A8E2F0Y4</accession>
<reference evidence="9 10" key="1">
    <citation type="journal article" date="2016" name="Nat. Commun.">
        <title>Ectomycorrhizal ecology is imprinted in the genome of the dominant symbiotic fungus Cenococcum geophilum.</title>
        <authorList>
            <consortium name="DOE Joint Genome Institute"/>
            <person name="Peter M."/>
            <person name="Kohler A."/>
            <person name="Ohm R.A."/>
            <person name="Kuo A."/>
            <person name="Krutzmann J."/>
            <person name="Morin E."/>
            <person name="Arend M."/>
            <person name="Barry K.W."/>
            <person name="Binder M."/>
            <person name="Choi C."/>
            <person name="Clum A."/>
            <person name="Copeland A."/>
            <person name="Grisel N."/>
            <person name="Haridas S."/>
            <person name="Kipfer T."/>
            <person name="LaButti K."/>
            <person name="Lindquist E."/>
            <person name="Lipzen A."/>
            <person name="Maire R."/>
            <person name="Meier B."/>
            <person name="Mihaltcheva S."/>
            <person name="Molinier V."/>
            <person name="Murat C."/>
            <person name="Poggeler S."/>
            <person name="Quandt C.A."/>
            <person name="Sperisen C."/>
            <person name="Tritt A."/>
            <person name="Tisserant E."/>
            <person name="Crous P.W."/>
            <person name="Henrissat B."/>
            <person name="Nehls U."/>
            <person name="Egli S."/>
            <person name="Spatafora J.W."/>
            <person name="Grigoriev I.V."/>
            <person name="Martin F.M."/>
        </authorList>
    </citation>
    <scope>NUCLEOTIDE SEQUENCE [LARGE SCALE GENOMIC DNA]</scope>
    <source>
        <strain evidence="9 10">CBS 207.34</strain>
    </source>
</reference>
<name>A0A8E2F0Y4_9PEZI</name>
<dbReference type="EMBL" id="KV749640">
    <property type="protein sequence ID" value="OCL08521.1"/>
    <property type="molecule type" value="Genomic_DNA"/>
</dbReference>
<evidence type="ECO:0000256" key="7">
    <source>
        <dbReference type="ARBA" id="ARBA00025795"/>
    </source>
</evidence>
<feature type="domain" description="Heme haloperoxidase family profile" evidence="8">
    <location>
        <begin position="37"/>
        <end position="297"/>
    </location>
</feature>
<dbReference type="PANTHER" id="PTHR33577:SF1">
    <property type="entry name" value="HEME HALOPEROXIDASE FAMILY PROFILE DOMAIN-CONTAINING PROTEIN"/>
    <property type="match status" value="1"/>
</dbReference>
<dbReference type="InterPro" id="IPR036851">
    <property type="entry name" value="Chloroperoxidase-like_sf"/>
</dbReference>
<dbReference type="SUPFAM" id="SSF47571">
    <property type="entry name" value="Cloroperoxidase"/>
    <property type="match status" value="1"/>
</dbReference>
<evidence type="ECO:0000256" key="6">
    <source>
        <dbReference type="ARBA" id="ARBA00023004"/>
    </source>
</evidence>
<dbReference type="Gene3D" id="1.10.489.10">
    <property type="entry name" value="Chloroperoxidase-like"/>
    <property type="match status" value="1"/>
</dbReference>
<dbReference type="AlphaFoldDB" id="A0A8E2F0Y4"/>
<evidence type="ECO:0000256" key="1">
    <source>
        <dbReference type="ARBA" id="ARBA00001970"/>
    </source>
</evidence>
<dbReference type="Proteomes" id="UP000250140">
    <property type="component" value="Unassembled WGS sequence"/>
</dbReference>
<comment type="similarity">
    <text evidence="7">Belongs to the chloroperoxidase family.</text>
</comment>
<dbReference type="GO" id="GO:0046872">
    <property type="term" value="F:metal ion binding"/>
    <property type="evidence" value="ECO:0007669"/>
    <property type="project" value="UniProtKB-KW"/>
</dbReference>
<dbReference type="PANTHER" id="PTHR33577">
    <property type="entry name" value="STERIGMATOCYSTIN BIOSYNTHESIS PEROXIDASE STCC-RELATED"/>
    <property type="match status" value="1"/>
</dbReference>
<dbReference type="Pfam" id="PF01328">
    <property type="entry name" value="Peroxidase_2"/>
    <property type="match status" value="1"/>
</dbReference>
<evidence type="ECO:0000313" key="10">
    <source>
        <dbReference type="Proteomes" id="UP000250140"/>
    </source>
</evidence>
<keyword evidence="10" id="KW-1185">Reference proteome</keyword>
<keyword evidence="2 9" id="KW-0575">Peroxidase</keyword>
<evidence type="ECO:0000313" key="9">
    <source>
        <dbReference type="EMBL" id="OCL08521.1"/>
    </source>
</evidence>
<comment type="cofactor">
    <cofactor evidence="1">
        <name>heme b</name>
        <dbReference type="ChEBI" id="CHEBI:60344"/>
    </cofactor>
</comment>
<organism evidence="9 10">
    <name type="scientific">Glonium stellatum</name>
    <dbReference type="NCBI Taxonomy" id="574774"/>
    <lineage>
        <taxon>Eukaryota</taxon>
        <taxon>Fungi</taxon>
        <taxon>Dikarya</taxon>
        <taxon>Ascomycota</taxon>
        <taxon>Pezizomycotina</taxon>
        <taxon>Dothideomycetes</taxon>
        <taxon>Pleosporomycetidae</taxon>
        <taxon>Gloniales</taxon>
        <taxon>Gloniaceae</taxon>
        <taxon>Glonium</taxon>
    </lineage>
</organism>
<protein>
    <submittedName>
        <fullName evidence="9">Cloroperoxidase</fullName>
    </submittedName>
</protein>
<keyword evidence="6" id="KW-0408">Iron</keyword>
<gene>
    <name evidence="9" type="ORF">AOQ84DRAFT_340216</name>
</gene>
<evidence type="ECO:0000259" key="8">
    <source>
        <dbReference type="PROSITE" id="PS51405"/>
    </source>
</evidence>
<dbReference type="PROSITE" id="PS51405">
    <property type="entry name" value="HEME_HALOPEROXIDASE"/>
    <property type="match status" value="1"/>
</dbReference>
<proteinExistence type="inferred from homology"/>
<evidence type="ECO:0000256" key="5">
    <source>
        <dbReference type="ARBA" id="ARBA00023002"/>
    </source>
</evidence>
<keyword evidence="5" id="KW-0560">Oxidoreductase</keyword>